<accession>A0A1I5KEN3</accession>
<dbReference type="AlphaFoldDB" id="A0A1I5KEN3"/>
<dbReference type="EMBL" id="FOWW01000001">
    <property type="protein sequence ID" value="SFO83458.1"/>
    <property type="molecule type" value="Genomic_DNA"/>
</dbReference>
<sequence length="68" mass="7566">MTDEYTVTRVDLDGCQVIMIRLREQGPHEVLADHSIPSWKIDAYVRAALVRKIAERQKADSDGPAASA</sequence>
<dbReference type="OrthoDB" id="3629775at2"/>
<dbReference type="RefSeq" id="WP_134045951.1">
    <property type="nucleotide sequence ID" value="NZ_FOWW01000001.1"/>
</dbReference>
<organism evidence="1 2">
    <name type="scientific">Amycolatopsis arida</name>
    <dbReference type="NCBI Taxonomy" id="587909"/>
    <lineage>
        <taxon>Bacteria</taxon>
        <taxon>Bacillati</taxon>
        <taxon>Actinomycetota</taxon>
        <taxon>Actinomycetes</taxon>
        <taxon>Pseudonocardiales</taxon>
        <taxon>Pseudonocardiaceae</taxon>
        <taxon>Amycolatopsis</taxon>
    </lineage>
</organism>
<evidence type="ECO:0000313" key="2">
    <source>
        <dbReference type="Proteomes" id="UP000198727"/>
    </source>
</evidence>
<proteinExistence type="predicted"/>
<name>A0A1I5KEN3_9PSEU</name>
<gene>
    <name evidence="1" type="ORF">SAMN05421810_101114</name>
</gene>
<protein>
    <submittedName>
        <fullName evidence="1">Uncharacterized protein</fullName>
    </submittedName>
</protein>
<keyword evidence="2" id="KW-1185">Reference proteome</keyword>
<reference evidence="2" key="1">
    <citation type="submission" date="2016-10" db="EMBL/GenBank/DDBJ databases">
        <authorList>
            <person name="Varghese N."/>
            <person name="Submissions S."/>
        </authorList>
    </citation>
    <scope>NUCLEOTIDE SEQUENCE [LARGE SCALE GENOMIC DNA]</scope>
    <source>
        <strain evidence="2">CGMCC 4.5579</strain>
    </source>
</reference>
<dbReference type="Proteomes" id="UP000198727">
    <property type="component" value="Unassembled WGS sequence"/>
</dbReference>
<evidence type="ECO:0000313" key="1">
    <source>
        <dbReference type="EMBL" id="SFO83458.1"/>
    </source>
</evidence>